<comment type="caution">
    <text evidence="1">The sequence shown here is derived from an EMBL/GenBank/DDBJ whole genome shotgun (WGS) entry which is preliminary data.</text>
</comment>
<dbReference type="OrthoDB" id="4524286at2"/>
<dbReference type="InterPro" id="IPR027417">
    <property type="entry name" value="P-loop_NTPase"/>
</dbReference>
<evidence type="ECO:0000313" key="1">
    <source>
        <dbReference type="EMBL" id="RAV34977.1"/>
    </source>
</evidence>
<dbReference type="EMBL" id="PHQP01000002">
    <property type="protein sequence ID" value="RAV34977.1"/>
    <property type="molecule type" value="Genomic_DNA"/>
</dbReference>
<evidence type="ECO:0008006" key="3">
    <source>
        <dbReference type="Google" id="ProtNLM"/>
    </source>
</evidence>
<name>A0A364VEA4_9CORY</name>
<evidence type="ECO:0000313" key="2">
    <source>
        <dbReference type="Proteomes" id="UP000251047"/>
    </source>
</evidence>
<dbReference type="Pfam" id="PF13604">
    <property type="entry name" value="AAA_30"/>
    <property type="match status" value="1"/>
</dbReference>
<dbReference type="Proteomes" id="UP000251047">
    <property type="component" value="Unassembled WGS sequence"/>
</dbReference>
<dbReference type="PANTHER" id="PTHR43788">
    <property type="entry name" value="DNA2/NAM7 HELICASE FAMILY MEMBER"/>
    <property type="match status" value="1"/>
</dbReference>
<dbReference type="SUPFAM" id="SSF52540">
    <property type="entry name" value="P-loop containing nucleoside triphosphate hydrolases"/>
    <property type="match status" value="2"/>
</dbReference>
<gene>
    <name evidence="1" type="ORF">CWC39_00525</name>
</gene>
<dbReference type="CDD" id="cd17933">
    <property type="entry name" value="DEXSc_RecD-like"/>
    <property type="match status" value="1"/>
</dbReference>
<organism evidence="1 2">
    <name type="scientific">Corynebacterium heidelbergense</name>
    <dbReference type="NCBI Taxonomy" id="2055947"/>
    <lineage>
        <taxon>Bacteria</taxon>
        <taxon>Bacillati</taxon>
        <taxon>Actinomycetota</taxon>
        <taxon>Actinomycetes</taxon>
        <taxon>Mycobacteriales</taxon>
        <taxon>Corynebacteriaceae</taxon>
        <taxon>Corynebacterium</taxon>
    </lineage>
</organism>
<dbReference type="AlphaFoldDB" id="A0A364VEA4"/>
<proteinExistence type="predicted"/>
<dbReference type="Gene3D" id="3.40.50.300">
    <property type="entry name" value="P-loop containing nucleotide triphosphate hydrolases"/>
    <property type="match status" value="1"/>
</dbReference>
<dbReference type="PANTHER" id="PTHR43788:SF8">
    <property type="entry name" value="DNA-BINDING PROTEIN SMUBP-2"/>
    <property type="match status" value="1"/>
</dbReference>
<accession>A0A364VEA4</accession>
<dbReference type="InterPro" id="IPR050534">
    <property type="entry name" value="Coronavir_polyprotein_1ab"/>
</dbReference>
<protein>
    <recommendedName>
        <fullName evidence="3">TrwC relaxase domain-containing protein</fullName>
    </recommendedName>
</protein>
<sequence>MLIPRWRSCRPSGRAVRCRSTFTRADVVEAAAGLVGGDVPAAGLVDRIEALVDEVFASGLAWTVTPERSRGYDRRMREGSQRFTAEVVVDEVNRGIDLACQQVRSPVRQPVEITPVDGVLSDAQAAAVRQVVCSPWRAGVIVAPAGAGKTSSLAAARAAWNQVGKQVVGLAPTGKAADVMTMDNVADSSSTIARVLWGTESLSASQVAAQVGWTDQTVVVVDEAGMVSNRECVRLLDIAASVDARVVFVGDPHQYAAVNQRSGLLGTLAAEVPDAVELREVFRQRDAAERRMSTWLRNGGAALVSQAAQWYAEHGRVHAGSATAMLTDALEGWSADRAAGLDSVLIAGDNDTVDALNRAAQSRRVAAGEVNASGRSCRLGGGVSPQQGFVGDVIITRRNDYELVTSSGEPVRNGQRWVIDAVGRDGSVALRRCDSDGATVVVPGEYLGEHAHLQGGRDTDALGKVVRRHGPFLGRVYASLHLARWQDADSEPGAVDALGNDLTRRPL</sequence>
<reference evidence="1 2" key="1">
    <citation type="journal article" date="2018" name="Syst. Appl. Microbiol.">
        <title>Corynebacterium heidelbergense sp. nov., isolated from the preen glands of Egyptian geese (Alopochen aegyptiacus).</title>
        <authorList>
            <person name="Braun M.S."/>
            <person name="Wang E."/>
            <person name="Zimmermann S."/>
            <person name="Wink M."/>
        </authorList>
    </citation>
    <scope>NUCLEOTIDE SEQUENCE [LARGE SCALE GENOMIC DNA]</scope>
    <source>
        <strain evidence="1 2">DSM 104638</strain>
    </source>
</reference>
<dbReference type="GO" id="GO:0043139">
    <property type="term" value="F:5'-3' DNA helicase activity"/>
    <property type="evidence" value="ECO:0007669"/>
    <property type="project" value="TreeGrafter"/>
</dbReference>